<dbReference type="InterPro" id="IPR010260">
    <property type="entry name" value="AlpA"/>
</dbReference>
<dbReference type="Pfam" id="PF05930">
    <property type="entry name" value="Phage_AlpA"/>
    <property type="match status" value="1"/>
</dbReference>
<dbReference type="InterPro" id="IPR052931">
    <property type="entry name" value="Prophage_regulatory_activator"/>
</dbReference>
<dbReference type="EMBL" id="FRDL01000006">
    <property type="protein sequence ID" value="SHN68905.1"/>
    <property type="molecule type" value="Genomic_DNA"/>
</dbReference>
<protein>
    <submittedName>
        <fullName evidence="1">Transcriptional regulator, AlpA family</fullName>
    </submittedName>
</protein>
<dbReference type="AlphaFoldDB" id="A0A1M7TDV4"/>
<dbReference type="Proteomes" id="UP000184066">
    <property type="component" value="Unassembled WGS sequence"/>
</dbReference>
<accession>A0A1M7TDV4</accession>
<evidence type="ECO:0000313" key="2">
    <source>
        <dbReference type="Proteomes" id="UP000184066"/>
    </source>
</evidence>
<evidence type="ECO:0000313" key="1">
    <source>
        <dbReference type="EMBL" id="SHN68905.1"/>
    </source>
</evidence>
<dbReference type="PANTHER" id="PTHR36154:SF1">
    <property type="entry name" value="DNA-BINDING TRANSCRIPTIONAL ACTIVATOR ALPA"/>
    <property type="match status" value="1"/>
</dbReference>
<dbReference type="STRING" id="1189325.SAMN04488119_106202"/>
<dbReference type="PANTHER" id="PTHR36154">
    <property type="entry name" value="DNA-BINDING TRANSCRIPTIONAL ACTIVATOR ALPA"/>
    <property type="match status" value="1"/>
</dbReference>
<reference evidence="1 2" key="1">
    <citation type="submission" date="2016-12" db="EMBL/GenBank/DDBJ databases">
        <authorList>
            <person name="Song W.-J."/>
            <person name="Kurnit D.M."/>
        </authorList>
    </citation>
    <scope>NUCLEOTIDE SEQUENCE [LARGE SCALE GENOMIC DNA]</scope>
    <source>
        <strain evidence="1 2">CGMCC 1.10808</strain>
    </source>
</reference>
<gene>
    <name evidence="1" type="ORF">SAMN05216200_1061</name>
</gene>
<organism evidence="1 2">
    <name type="scientific">Oceanicella actignis</name>
    <dbReference type="NCBI Taxonomy" id="1189325"/>
    <lineage>
        <taxon>Bacteria</taxon>
        <taxon>Pseudomonadati</taxon>
        <taxon>Pseudomonadota</taxon>
        <taxon>Alphaproteobacteria</taxon>
        <taxon>Rhodobacterales</taxon>
        <taxon>Paracoccaceae</taxon>
        <taxon>Oceanicella</taxon>
    </lineage>
</organism>
<sequence>MVQILLRLKDVLVLTGLSRSRLYELQARGEFPRAVRIADRAVAWRETDICAWIETRPLAGDDPELAAKGGRADG</sequence>
<proteinExistence type="predicted"/>
<dbReference type="RefSeq" id="WP_083581310.1">
    <property type="nucleotide sequence ID" value="NZ_FRDL01000006.1"/>
</dbReference>
<keyword evidence="2" id="KW-1185">Reference proteome</keyword>
<dbReference type="Gene3D" id="1.10.238.160">
    <property type="match status" value="1"/>
</dbReference>
<name>A0A1M7TDV4_9RHOB</name>